<evidence type="ECO:0000313" key="3">
    <source>
        <dbReference type="Proteomes" id="UP000009047"/>
    </source>
</evidence>
<gene>
    <name evidence="2" type="ordered locus">Deba_3275</name>
</gene>
<dbReference type="KEGG" id="dbr:Deba_3275"/>
<dbReference type="Pfam" id="PF08765">
    <property type="entry name" value="Mor"/>
    <property type="match status" value="1"/>
</dbReference>
<dbReference type="PANTHER" id="PTHR37812">
    <property type="entry name" value="MU-LIKE PROPHAGE FLUMU PROTEIN C"/>
    <property type="match status" value="1"/>
</dbReference>
<accession>E1QM43</accession>
<evidence type="ECO:0000313" key="2">
    <source>
        <dbReference type="EMBL" id="ADK86628.1"/>
    </source>
</evidence>
<feature type="domain" description="Mor transcription activator" evidence="1">
    <location>
        <begin position="16"/>
        <end position="97"/>
    </location>
</feature>
<dbReference type="AlphaFoldDB" id="E1QM43"/>
<dbReference type="Proteomes" id="UP000009047">
    <property type="component" value="Chromosome"/>
</dbReference>
<reference evidence="2 3" key="1">
    <citation type="journal article" date="2010" name="Stand. Genomic Sci.">
        <title>Complete genome sequence of Desulfarculus baarsii type strain (2st14).</title>
        <authorList>
            <person name="Sun H."/>
            <person name="Spring S."/>
            <person name="Lapidus A."/>
            <person name="Davenport K."/>
            <person name="Del Rio T.G."/>
            <person name="Tice H."/>
            <person name="Nolan M."/>
            <person name="Copeland A."/>
            <person name="Cheng J.F."/>
            <person name="Lucas S."/>
            <person name="Tapia R."/>
            <person name="Goodwin L."/>
            <person name="Pitluck S."/>
            <person name="Ivanova N."/>
            <person name="Pagani I."/>
            <person name="Mavromatis K."/>
            <person name="Ovchinnikova G."/>
            <person name="Pati A."/>
            <person name="Chen A."/>
            <person name="Palaniappan K."/>
            <person name="Hauser L."/>
            <person name="Chang Y.J."/>
            <person name="Jeffries C.D."/>
            <person name="Detter J.C."/>
            <person name="Han C."/>
            <person name="Rohde M."/>
            <person name="Brambilla E."/>
            <person name="Goker M."/>
            <person name="Woyke T."/>
            <person name="Bristow J."/>
            <person name="Eisen J.A."/>
            <person name="Markowitz V."/>
            <person name="Hugenholtz P."/>
            <person name="Kyrpides N.C."/>
            <person name="Klenk H.P."/>
            <person name="Land M."/>
        </authorList>
    </citation>
    <scope>NUCLEOTIDE SEQUENCE [LARGE SCALE GENOMIC DNA]</scope>
    <source>
        <strain evidence="3">ATCC 33931 / DSM 2075 / LMG 7858 / VKM B-1802 / 2st14</strain>
    </source>
</reference>
<dbReference type="PANTHER" id="PTHR37812:SF1">
    <property type="entry name" value="MU-LIKE PROPHAGE FLUMU PROTEIN C"/>
    <property type="match status" value="1"/>
</dbReference>
<organism evidence="2 3">
    <name type="scientific">Desulfarculus baarsii (strain ATCC 33931 / DSM 2075 / LMG 7858 / VKM B-1802 / 2st14)</name>
    <dbReference type="NCBI Taxonomy" id="644282"/>
    <lineage>
        <taxon>Bacteria</taxon>
        <taxon>Pseudomonadati</taxon>
        <taxon>Thermodesulfobacteriota</taxon>
        <taxon>Desulfarculia</taxon>
        <taxon>Desulfarculales</taxon>
        <taxon>Desulfarculaceae</taxon>
        <taxon>Desulfarculus</taxon>
    </lineage>
</organism>
<dbReference type="InterPro" id="IPR014875">
    <property type="entry name" value="Mor_transcription_activator"/>
</dbReference>
<dbReference type="STRING" id="644282.Deba_3275"/>
<name>E1QM43_DESB2</name>
<dbReference type="EMBL" id="CP002085">
    <property type="protein sequence ID" value="ADK86628.1"/>
    <property type="molecule type" value="Genomic_DNA"/>
</dbReference>
<proteinExistence type="predicted"/>
<evidence type="ECO:0000259" key="1">
    <source>
        <dbReference type="Pfam" id="PF08765"/>
    </source>
</evidence>
<keyword evidence="3" id="KW-1185">Reference proteome</keyword>
<dbReference type="InterPro" id="IPR009057">
    <property type="entry name" value="Homeodomain-like_sf"/>
</dbReference>
<protein>
    <submittedName>
        <fullName evidence="2">Mor transcription activator domain protein</fullName>
    </submittedName>
</protein>
<dbReference type="HOGENOM" id="CLU_141450_3_1_7"/>
<dbReference type="RefSeq" id="WP_013260064.1">
    <property type="nucleotide sequence ID" value="NC_014365.1"/>
</dbReference>
<sequence length="102" mass="11922">MNTQNSPTRDLVPRWMREVSQEQLPEVYQEMAEVIGVEPTMRLAQVFSGNSVYFPKLDRSLLELRNQAIRRDFNGANIKELARRWGLSARHVRHIVNPPRHA</sequence>
<dbReference type="SUPFAM" id="SSF46689">
    <property type="entry name" value="Homeodomain-like"/>
    <property type="match status" value="1"/>
</dbReference>
<dbReference type="eggNOG" id="COG5566">
    <property type="taxonomic scope" value="Bacteria"/>
</dbReference>
<dbReference type="InterPro" id="IPR052411">
    <property type="entry name" value="c-mor_Regulatory_Protein"/>
</dbReference>
<dbReference type="Gene3D" id="1.10.10.60">
    <property type="entry name" value="Homeodomain-like"/>
    <property type="match status" value="1"/>
</dbReference>